<organism evidence="2 3">
    <name type="scientific">Rhizopogon vesiculosus</name>
    <dbReference type="NCBI Taxonomy" id="180088"/>
    <lineage>
        <taxon>Eukaryota</taxon>
        <taxon>Fungi</taxon>
        <taxon>Dikarya</taxon>
        <taxon>Basidiomycota</taxon>
        <taxon>Agaricomycotina</taxon>
        <taxon>Agaricomycetes</taxon>
        <taxon>Agaricomycetidae</taxon>
        <taxon>Boletales</taxon>
        <taxon>Suillineae</taxon>
        <taxon>Rhizopogonaceae</taxon>
        <taxon>Rhizopogon</taxon>
    </lineage>
</organism>
<evidence type="ECO:0000313" key="3">
    <source>
        <dbReference type="Proteomes" id="UP000183567"/>
    </source>
</evidence>
<keyword evidence="3" id="KW-1185">Reference proteome</keyword>
<comment type="caution">
    <text evidence="2">The sequence shown here is derived from an EMBL/GenBank/DDBJ whole genome shotgun (WGS) entry which is preliminary data.</text>
</comment>
<gene>
    <name evidence="2" type="ORF">AZE42_08337</name>
</gene>
<feature type="region of interest" description="Disordered" evidence="1">
    <location>
        <begin position="1"/>
        <end position="20"/>
    </location>
</feature>
<reference evidence="2 3" key="1">
    <citation type="submission" date="2016-03" db="EMBL/GenBank/DDBJ databases">
        <title>Comparative genomics of the ectomycorrhizal sister species Rhizopogon vinicolor and Rhizopogon vesiculosus (Basidiomycota: Boletales) reveals a divergence of the mating type B locus.</title>
        <authorList>
            <person name="Mujic A.B."/>
            <person name="Kuo A."/>
            <person name="Tritt A."/>
            <person name="Lipzen A."/>
            <person name="Chen C."/>
            <person name="Johnson J."/>
            <person name="Sharma A."/>
            <person name="Barry K."/>
            <person name="Grigoriev I.V."/>
            <person name="Spatafora J.W."/>
        </authorList>
    </citation>
    <scope>NUCLEOTIDE SEQUENCE [LARGE SCALE GENOMIC DNA]</scope>
    <source>
        <strain evidence="2 3">AM-OR11-056</strain>
    </source>
</reference>
<evidence type="ECO:0000256" key="1">
    <source>
        <dbReference type="SAM" id="MobiDB-lite"/>
    </source>
</evidence>
<accession>A0A1J8QQ04</accession>
<evidence type="ECO:0000313" key="2">
    <source>
        <dbReference type="EMBL" id="OJA15593.1"/>
    </source>
</evidence>
<sequence>MELPERRPAVVDVPLTRGKP</sequence>
<proteinExistence type="predicted"/>
<dbReference type="Proteomes" id="UP000183567">
    <property type="component" value="Unassembled WGS sequence"/>
</dbReference>
<dbReference type="AlphaFoldDB" id="A0A1J8QQ04"/>
<name>A0A1J8QQ04_9AGAM</name>
<protein>
    <submittedName>
        <fullName evidence="2">Uncharacterized protein</fullName>
    </submittedName>
</protein>
<feature type="non-terminal residue" evidence="2">
    <location>
        <position position="20"/>
    </location>
</feature>
<dbReference type="EMBL" id="LVVM01003008">
    <property type="protein sequence ID" value="OJA15593.1"/>
    <property type="molecule type" value="Genomic_DNA"/>
</dbReference>